<proteinExistence type="predicted"/>
<gene>
    <name evidence="2" type="ORF">Zmor_012516</name>
</gene>
<sequence length="100" mass="10389">MAEALDRNVASELDHLVVNTHTQNKNGTARGSRQRHCKQLNADWCRPASVTTADRARRAAVAPSRSVGGGATETGDGGGAELGPRAHSGPATADDNNKTT</sequence>
<organism evidence="2 3">
    <name type="scientific">Zophobas morio</name>
    <dbReference type="NCBI Taxonomy" id="2755281"/>
    <lineage>
        <taxon>Eukaryota</taxon>
        <taxon>Metazoa</taxon>
        <taxon>Ecdysozoa</taxon>
        <taxon>Arthropoda</taxon>
        <taxon>Hexapoda</taxon>
        <taxon>Insecta</taxon>
        <taxon>Pterygota</taxon>
        <taxon>Neoptera</taxon>
        <taxon>Endopterygota</taxon>
        <taxon>Coleoptera</taxon>
        <taxon>Polyphaga</taxon>
        <taxon>Cucujiformia</taxon>
        <taxon>Tenebrionidae</taxon>
        <taxon>Zophobas</taxon>
    </lineage>
</organism>
<evidence type="ECO:0000256" key="1">
    <source>
        <dbReference type="SAM" id="MobiDB-lite"/>
    </source>
</evidence>
<dbReference type="Proteomes" id="UP001168821">
    <property type="component" value="Unassembled WGS sequence"/>
</dbReference>
<comment type="caution">
    <text evidence="2">The sequence shown here is derived from an EMBL/GenBank/DDBJ whole genome shotgun (WGS) entry which is preliminary data.</text>
</comment>
<dbReference type="EMBL" id="JALNTZ010000004">
    <property type="protein sequence ID" value="KAJ3653255.1"/>
    <property type="molecule type" value="Genomic_DNA"/>
</dbReference>
<feature type="region of interest" description="Disordered" evidence="1">
    <location>
        <begin position="52"/>
        <end position="100"/>
    </location>
</feature>
<name>A0AA38MDR2_9CUCU</name>
<feature type="compositionally biased region" description="Gly residues" evidence="1">
    <location>
        <begin position="67"/>
        <end position="81"/>
    </location>
</feature>
<reference evidence="2" key="1">
    <citation type="journal article" date="2023" name="G3 (Bethesda)">
        <title>Whole genome assemblies of Zophobas morio and Tenebrio molitor.</title>
        <authorList>
            <person name="Kaur S."/>
            <person name="Stinson S.A."/>
            <person name="diCenzo G.C."/>
        </authorList>
    </citation>
    <scope>NUCLEOTIDE SEQUENCE</scope>
    <source>
        <strain evidence="2">QUZm001</strain>
    </source>
</reference>
<evidence type="ECO:0000313" key="2">
    <source>
        <dbReference type="EMBL" id="KAJ3653255.1"/>
    </source>
</evidence>
<keyword evidence="3" id="KW-1185">Reference proteome</keyword>
<dbReference type="AlphaFoldDB" id="A0AA38MDR2"/>
<feature type="compositionally biased region" description="Polar residues" evidence="1">
    <location>
        <begin position="19"/>
        <end position="31"/>
    </location>
</feature>
<protein>
    <submittedName>
        <fullName evidence="2">Uncharacterized protein</fullName>
    </submittedName>
</protein>
<accession>A0AA38MDR2</accession>
<feature type="compositionally biased region" description="Low complexity" evidence="1">
    <location>
        <begin position="52"/>
        <end position="66"/>
    </location>
</feature>
<evidence type="ECO:0000313" key="3">
    <source>
        <dbReference type="Proteomes" id="UP001168821"/>
    </source>
</evidence>
<feature type="region of interest" description="Disordered" evidence="1">
    <location>
        <begin position="16"/>
        <end position="37"/>
    </location>
</feature>